<proteinExistence type="predicted"/>
<comment type="caution">
    <text evidence="2">The sequence shown here is derived from an EMBL/GenBank/DDBJ whole genome shotgun (WGS) entry which is preliminary data.</text>
</comment>
<dbReference type="OrthoDB" id="3882806at2759"/>
<protein>
    <submittedName>
        <fullName evidence="2">Uncharacterized protein</fullName>
    </submittedName>
</protein>
<organism evidence="2 3">
    <name type="scientific">Aureobasidium melanogenum</name>
    <name type="common">Aureobasidium pullulans var. melanogenum</name>
    <dbReference type="NCBI Taxonomy" id="46634"/>
    <lineage>
        <taxon>Eukaryota</taxon>
        <taxon>Fungi</taxon>
        <taxon>Dikarya</taxon>
        <taxon>Ascomycota</taxon>
        <taxon>Pezizomycotina</taxon>
        <taxon>Dothideomycetes</taxon>
        <taxon>Dothideomycetidae</taxon>
        <taxon>Dothideales</taxon>
        <taxon>Saccotheciaceae</taxon>
        <taxon>Aureobasidium</taxon>
    </lineage>
</organism>
<evidence type="ECO:0000256" key="1">
    <source>
        <dbReference type="SAM" id="MobiDB-lite"/>
    </source>
</evidence>
<feature type="region of interest" description="Disordered" evidence="1">
    <location>
        <begin position="25"/>
        <end position="116"/>
    </location>
</feature>
<gene>
    <name evidence="2" type="ORF">KCU76_g4325</name>
</gene>
<dbReference type="AlphaFoldDB" id="A0A9P8JA03"/>
<feature type="non-terminal residue" evidence="2">
    <location>
        <position position="485"/>
    </location>
</feature>
<dbReference type="Proteomes" id="UP000779574">
    <property type="component" value="Unassembled WGS sequence"/>
</dbReference>
<sequence length="485" mass="55895">MSDRADFLAGIAASGCGSPFGIHGDFGTFNGPYPDPSPPGGVYEIFDHDMSGDSYPSGGEDHSRDDAPTLKAPHKRRLRDKTTRGKKAKAARRKKAKAEQRAEREKAKAEPRAERRSKIREHIEKVETSKNRLISSYLGKEVGEDYSKLSESSKQNLFRISTEAHADLRESTEEKLKHLKWAASTFTSAALSYYIRVFQVDKRMLKQLEQPKRKEEPVKEELSEAARVESIKSLSQRDRFHVLIKLANEKQHEDEEAREAFNKWSLSQLDEIWGNRFSKVIQAQPYKDQKKKQQDLMSRPLSVVPFNTAERRLVEGLLSLLMRVSESVARRPWPQRTMSWKQALTPEDELAVHAFQRSWKEMKQEENLLDGLRKRIEKGWPHDFKGSVDRLSVEKLINQVRLIDEKILGIPLLPSTDCIQNIIKIVDQTYLLESRSSNDTHCTMPAELLEEFNDNLHMNDVYDEWRATNPPDSERLLDFAMKHSE</sequence>
<feature type="compositionally biased region" description="Basic and acidic residues" evidence="1">
    <location>
        <begin position="59"/>
        <end position="68"/>
    </location>
</feature>
<name>A0A9P8JA03_AURME</name>
<feature type="compositionally biased region" description="Basic and acidic residues" evidence="1">
    <location>
        <begin position="97"/>
        <end position="116"/>
    </location>
</feature>
<evidence type="ECO:0000313" key="2">
    <source>
        <dbReference type="EMBL" id="KAG9695615.1"/>
    </source>
</evidence>
<reference evidence="2" key="1">
    <citation type="journal article" date="2021" name="J Fungi (Basel)">
        <title>Virulence traits and population genomics of the black yeast Aureobasidium melanogenum.</title>
        <authorList>
            <person name="Cernosa A."/>
            <person name="Sun X."/>
            <person name="Gostincar C."/>
            <person name="Fang C."/>
            <person name="Gunde-Cimerman N."/>
            <person name="Song Z."/>
        </authorList>
    </citation>
    <scope>NUCLEOTIDE SEQUENCE</scope>
    <source>
        <strain evidence="2">EXF-9911</strain>
    </source>
</reference>
<feature type="compositionally biased region" description="Basic residues" evidence="1">
    <location>
        <begin position="72"/>
        <end position="96"/>
    </location>
</feature>
<dbReference type="EMBL" id="JAHFXF010000125">
    <property type="protein sequence ID" value="KAG9695615.1"/>
    <property type="molecule type" value="Genomic_DNA"/>
</dbReference>
<accession>A0A9P8JA03</accession>
<reference evidence="2" key="2">
    <citation type="submission" date="2021-08" db="EMBL/GenBank/DDBJ databases">
        <authorList>
            <person name="Gostincar C."/>
            <person name="Sun X."/>
            <person name="Song Z."/>
            <person name="Gunde-Cimerman N."/>
        </authorList>
    </citation>
    <scope>NUCLEOTIDE SEQUENCE</scope>
    <source>
        <strain evidence="2">EXF-9911</strain>
    </source>
</reference>
<evidence type="ECO:0000313" key="3">
    <source>
        <dbReference type="Proteomes" id="UP000779574"/>
    </source>
</evidence>